<name>A0AAV6IMW2_9ERIC</name>
<evidence type="ECO:0000256" key="1">
    <source>
        <dbReference type="ARBA" id="ARBA00004876"/>
    </source>
</evidence>
<comment type="similarity">
    <text evidence="2">Belongs to the transferase hexapeptide repeat family.</text>
</comment>
<dbReference type="GO" id="GO:0009001">
    <property type="term" value="F:serine O-acetyltransferase activity"/>
    <property type="evidence" value="ECO:0007669"/>
    <property type="project" value="UniProtKB-EC"/>
</dbReference>
<keyword evidence="7" id="KW-0012">Acyltransferase</keyword>
<comment type="caution">
    <text evidence="9">The sequence shown here is derived from an EMBL/GenBank/DDBJ whole genome shotgun (WGS) entry which is preliminary data.</text>
</comment>
<gene>
    <name evidence="9" type="ORF">RHGRI_030421</name>
</gene>
<evidence type="ECO:0000256" key="3">
    <source>
        <dbReference type="ARBA" id="ARBA00011553"/>
    </source>
</evidence>
<evidence type="ECO:0000256" key="4">
    <source>
        <dbReference type="ARBA" id="ARBA00013266"/>
    </source>
</evidence>
<proteinExistence type="inferred from homology"/>
<dbReference type="Gene3D" id="1.10.3130.10">
    <property type="entry name" value="serine acetyltransferase, domain 1"/>
    <property type="match status" value="1"/>
</dbReference>
<dbReference type="PANTHER" id="PTHR42811">
    <property type="entry name" value="SERINE ACETYLTRANSFERASE"/>
    <property type="match status" value="1"/>
</dbReference>
<comment type="pathway">
    <text evidence="1">Amino-acid biosynthesis; L-cysteine biosynthesis; L-cysteine from L-serine: step 1/2.</text>
</comment>
<dbReference type="CDD" id="cd03354">
    <property type="entry name" value="LbH_SAT"/>
    <property type="match status" value="1"/>
</dbReference>
<dbReference type="Pfam" id="PF00132">
    <property type="entry name" value="Hexapep"/>
    <property type="match status" value="1"/>
</dbReference>
<evidence type="ECO:0000256" key="5">
    <source>
        <dbReference type="ARBA" id="ARBA00022605"/>
    </source>
</evidence>
<dbReference type="Pfam" id="PF06426">
    <property type="entry name" value="SATase_N"/>
    <property type="match status" value="1"/>
</dbReference>
<dbReference type="EC" id="2.3.1.30" evidence="4"/>
<keyword evidence="10" id="KW-1185">Reference proteome</keyword>
<evidence type="ECO:0000259" key="8">
    <source>
        <dbReference type="SMART" id="SM00971"/>
    </source>
</evidence>
<dbReference type="PROSITE" id="PS00101">
    <property type="entry name" value="HEXAPEP_TRANSFERASES"/>
    <property type="match status" value="1"/>
</dbReference>
<dbReference type="EMBL" id="JACTNZ010000010">
    <property type="protein sequence ID" value="KAG5530051.1"/>
    <property type="molecule type" value="Genomic_DNA"/>
</dbReference>
<dbReference type="InterPro" id="IPR010493">
    <property type="entry name" value="Ser_AcTrfase_N"/>
</dbReference>
<dbReference type="SMART" id="SM00971">
    <property type="entry name" value="SATase_N"/>
    <property type="match status" value="1"/>
</dbReference>
<dbReference type="InterPro" id="IPR001451">
    <property type="entry name" value="Hexapep"/>
</dbReference>
<feature type="domain" description="Serine acetyltransferase N-terminal" evidence="8">
    <location>
        <begin position="67"/>
        <end position="171"/>
    </location>
</feature>
<evidence type="ECO:0000256" key="2">
    <source>
        <dbReference type="ARBA" id="ARBA00007274"/>
    </source>
</evidence>
<dbReference type="InterPro" id="IPR042122">
    <property type="entry name" value="Ser_AcTrfase_N_sf"/>
</dbReference>
<keyword evidence="6" id="KW-0808">Transferase</keyword>
<comment type="subunit">
    <text evidence="3">Homomultimer.</text>
</comment>
<protein>
    <recommendedName>
        <fullName evidence="4">serine O-acetyltransferase</fullName>
        <ecNumber evidence="4">2.3.1.30</ecNumber>
    </recommendedName>
</protein>
<evidence type="ECO:0000313" key="9">
    <source>
        <dbReference type="EMBL" id="KAG5530051.1"/>
    </source>
</evidence>
<organism evidence="9 10">
    <name type="scientific">Rhododendron griersonianum</name>
    <dbReference type="NCBI Taxonomy" id="479676"/>
    <lineage>
        <taxon>Eukaryota</taxon>
        <taxon>Viridiplantae</taxon>
        <taxon>Streptophyta</taxon>
        <taxon>Embryophyta</taxon>
        <taxon>Tracheophyta</taxon>
        <taxon>Spermatophyta</taxon>
        <taxon>Magnoliopsida</taxon>
        <taxon>eudicotyledons</taxon>
        <taxon>Gunneridae</taxon>
        <taxon>Pentapetalae</taxon>
        <taxon>asterids</taxon>
        <taxon>Ericales</taxon>
        <taxon>Ericaceae</taxon>
        <taxon>Ericoideae</taxon>
        <taxon>Rhodoreae</taxon>
        <taxon>Rhododendron</taxon>
    </lineage>
</organism>
<dbReference type="InterPro" id="IPR045304">
    <property type="entry name" value="LbH_SAT"/>
</dbReference>
<dbReference type="GO" id="GO:0006535">
    <property type="term" value="P:cysteine biosynthetic process from serine"/>
    <property type="evidence" value="ECO:0007669"/>
    <property type="project" value="InterPro"/>
</dbReference>
<accession>A0AAV6IMW2</accession>
<dbReference type="FunFam" id="1.10.3130.10:FF:000005">
    <property type="entry name" value="Serine acetyltransferase 4"/>
    <property type="match status" value="1"/>
</dbReference>
<keyword evidence="5" id="KW-0028">Amino-acid biosynthesis</keyword>
<dbReference type="Gene3D" id="2.160.10.10">
    <property type="entry name" value="Hexapeptide repeat proteins"/>
    <property type="match status" value="2"/>
</dbReference>
<dbReference type="SUPFAM" id="SSF51161">
    <property type="entry name" value="Trimeric LpxA-like enzymes"/>
    <property type="match status" value="1"/>
</dbReference>
<evidence type="ECO:0000313" key="10">
    <source>
        <dbReference type="Proteomes" id="UP000823749"/>
    </source>
</evidence>
<evidence type="ECO:0000256" key="6">
    <source>
        <dbReference type="ARBA" id="ARBA00022679"/>
    </source>
</evidence>
<dbReference type="GO" id="GO:0005737">
    <property type="term" value="C:cytoplasm"/>
    <property type="evidence" value="ECO:0007669"/>
    <property type="project" value="InterPro"/>
</dbReference>
<dbReference type="AlphaFoldDB" id="A0AAV6IMW2"/>
<dbReference type="InterPro" id="IPR018357">
    <property type="entry name" value="Hexapep_transf_CS"/>
</dbReference>
<dbReference type="InterPro" id="IPR011004">
    <property type="entry name" value="Trimer_LpxA-like_sf"/>
</dbReference>
<reference evidence="9" key="1">
    <citation type="submission" date="2020-08" db="EMBL/GenBank/DDBJ databases">
        <title>Plant Genome Project.</title>
        <authorList>
            <person name="Zhang R.-G."/>
        </authorList>
    </citation>
    <scope>NUCLEOTIDE SEQUENCE</scope>
    <source>
        <strain evidence="9">WSP0</strain>
        <tissue evidence="9">Leaf</tissue>
    </source>
</reference>
<evidence type="ECO:0000256" key="7">
    <source>
        <dbReference type="ARBA" id="ARBA00023315"/>
    </source>
</evidence>
<dbReference type="Proteomes" id="UP000823749">
    <property type="component" value="Chromosome 10"/>
</dbReference>
<sequence>MGTWVSFSGTLSKRLVIEEDENTPPNSKLMEFRFDKVFPVYAMGVLKPDPDPLLAVLSSGSDLDDPIWDAVREEAKLEAEKEPILSSFLYASILSHDCLEQALGFVLANRLQSPTLLATQLMDIFCKIIMDDRGIQRSIRLDVQAFKDRDPACLSFCSALLYLKGYHSLQTYRVAHALWNQGRKVLALALQSRISEVFGVDIHPAAKIGEGILLDHATGVVIGETAVIGNRVSLMQNPDEHGCSKLNLYLMLVSNVNLAFYVKPNLERCCGADSKLLYCKAVLNRVVGVCRLRSYLLFCYNTSFAVFCIFGGPVILYCCYQHQGVTLGGTGKEIGDRHPKIGQGALIGASANILGNIKIGEGAMIAAGSLVLKDVPPRSMVAGIPAKVIGYYVDEQDPSLTMKHDASKEFFEHLTVHRVEGRSSGAWGQNESTGH</sequence>